<dbReference type="Gene3D" id="2.40.110.10">
    <property type="entry name" value="Butyryl-CoA Dehydrogenase, subunit A, domain 2"/>
    <property type="match status" value="1"/>
</dbReference>
<keyword evidence="5" id="KW-0560">Oxidoreductase</keyword>
<evidence type="ECO:0000259" key="6">
    <source>
        <dbReference type="Pfam" id="PF00441"/>
    </source>
</evidence>
<dbReference type="STRING" id="1917485.BOO69_11370"/>
<comment type="cofactor">
    <cofactor evidence="1">
        <name>FAD</name>
        <dbReference type="ChEBI" id="CHEBI:57692"/>
    </cofactor>
</comment>
<dbReference type="Gene3D" id="1.20.140.10">
    <property type="entry name" value="Butyryl-CoA Dehydrogenase, subunit A, domain 3"/>
    <property type="match status" value="1"/>
</dbReference>
<gene>
    <name evidence="8" type="ORF">BOO69_11370</name>
</gene>
<evidence type="ECO:0000256" key="2">
    <source>
        <dbReference type="ARBA" id="ARBA00009347"/>
    </source>
</evidence>
<evidence type="ECO:0000256" key="4">
    <source>
        <dbReference type="ARBA" id="ARBA00022827"/>
    </source>
</evidence>
<dbReference type="AlphaFoldDB" id="A0A1J0WHX6"/>
<dbReference type="RefSeq" id="WP_071972278.1">
    <property type="nucleotide sequence ID" value="NZ_CP018076.1"/>
</dbReference>
<feature type="domain" description="Acyl-CoA dehydrogenase/oxidase C-terminal" evidence="6">
    <location>
        <begin position="228"/>
        <end position="354"/>
    </location>
</feature>
<protein>
    <recommendedName>
        <fullName evidence="10">Pimeloyl-CoA dehydrogenase small subunit</fullName>
    </recommendedName>
</protein>
<evidence type="ECO:0000313" key="9">
    <source>
        <dbReference type="Proteomes" id="UP000181897"/>
    </source>
</evidence>
<dbReference type="PANTHER" id="PTHR43884">
    <property type="entry name" value="ACYL-COA DEHYDROGENASE"/>
    <property type="match status" value="1"/>
</dbReference>
<dbReference type="Pfam" id="PF00441">
    <property type="entry name" value="Acyl-CoA_dh_1"/>
    <property type="match status" value="1"/>
</dbReference>
<dbReference type="KEGG" id="suam:BOO69_11370"/>
<dbReference type="SUPFAM" id="SSF47203">
    <property type="entry name" value="Acyl-CoA dehydrogenase C-terminal domain-like"/>
    <property type="match status" value="1"/>
</dbReference>
<evidence type="ECO:0000256" key="5">
    <source>
        <dbReference type="ARBA" id="ARBA00023002"/>
    </source>
</evidence>
<evidence type="ECO:0008006" key="10">
    <source>
        <dbReference type="Google" id="ProtNLM"/>
    </source>
</evidence>
<dbReference type="EMBL" id="CP018076">
    <property type="protein sequence ID" value="APE43940.1"/>
    <property type="molecule type" value="Genomic_DNA"/>
</dbReference>
<dbReference type="InterPro" id="IPR037069">
    <property type="entry name" value="AcylCoA_DH/ox_N_sf"/>
</dbReference>
<organism evidence="8 9">
    <name type="scientific">Sulfitobacter alexandrii</name>
    <dbReference type="NCBI Taxonomy" id="1917485"/>
    <lineage>
        <taxon>Bacteria</taxon>
        <taxon>Pseudomonadati</taxon>
        <taxon>Pseudomonadota</taxon>
        <taxon>Alphaproteobacteria</taxon>
        <taxon>Rhodobacterales</taxon>
        <taxon>Roseobacteraceae</taxon>
        <taxon>Sulfitobacter</taxon>
    </lineage>
</organism>
<dbReference type="Gene3D" id="1.10.540.10">
    <property type="entry name" value="Acyl-CoA dehydrogenase/oxidase, N-terminal domain"/>
    <property type="match status" value="1"/>
</dbReference>
<sequence>MTELTDAEVLRDHAFKWVDETYGEDREKAGRDTETGYVAARHEDIAGLGWLGAMVPEDKGGIGGDLAEMAGIMEAVGRGVISEPVLSVGGIAAPLLARLQTPAADALLAEVVGGRKTAVLCHFEQGAGFERALGASTVARRDGGLFLSAAKAPVLDASGADVLLVTACDDTGRMAVLAVRPDADGLTRTQHRAVDQRRLCTVDIDDCRLDPDADLTGGADATDHVAAVLDDAALLVCAEAIGAMGVLVPETEAYLKTRKQFGQPLSAFQVLQHRMVDMLMHYEEAQATLEAALDARGTAGQARATALAKVVCARAAQFVAREAVQLHGGIGMTDDLKVSRYFRRLMLSETMFGDADWYQERYRRLRPEEAE</sequence>
<evidence type="ECO:0000256" key="3">
    <source>
        <dbReference type="ARBA" id="ARBA00022630"/>
    </source>
</evidence>
<dbReference type="GO" id="GO:0003995">
    <property type="term" value="F:acyl-CoA dehydrogenase activity"/>
    <property type="evidence" value="ECO:0007669"/>
    <property type="project" value="TreeGrafter"/>
</dbReference>
<keyword evidence="3" id="KW-0285">Flavoprotein</keyword>
<evidence type="ECO:0000313" key="8">
    <source>
        <dbReference type="EMBL" id="APE43940.1"/>
    </source>
</evidence>
<dbReference type="InterPro" id="IPR036250">
    <property type="entry name" value="AcylCo_DH-like_C"/>
</dbReference>
<evidence type="ECO:0000259" key="7">
    <source>
        <dbReference type="Pfam" id="PF02771"/>
    </source>
</evidence>
<dbReference type="InterPro" id="IPR009075">
    <property type="entry name" value="AcylCo_DH/oxidase_C"/>
</dbReference>
<comment type="similarity">
    <text evidence="2">Belongs to the acyl-CoA dehydrogenase family.</text>
</comment>
<keyword evidence="4" id="KW-0274">FAD</keyword>
<dbReference type="GO" id="GO:0050660">
    <property type="term" value="F:flavin adenine dinucleotide binding"/>
    <property type="evidence" value="ECO:0007669"/>
    <property type="project" value="InterPro"/>
</dbReference>
<dbReference type="InterPro" id="IPR046373">
    <property type="entry name" value="Acyl-CoA_Oxase/DH_mid-dom_sf"/>
</dbReference>
<name>A0A1J0WHX6_9RHOB</name>
<proteinExistence type="inferred from homology"/>
<dbReference type="InterPro" id="IPR013786">
    <property type="entry name" value="AcylCoA_DH/ox_N"/>
</dbReference>
<feature type="domain" description="Acyl-CoA dehydrogenase/oxidase N-terminal" evidence="7">
    <location>
        <begin position="7"/>
        <end position="100"/>
    </location>
</feature>
<dbReference type="Proteomes" id="UP000181897">
    <property type="component" value="Chromosome"/>
</dbReference>
<dbReference type="Pfam" id="PF02771">
    <property type="entry name" value="Acyl-CoA_dh_N"/>
    <property type="match status" value="1"/>
</dbReference>
<accession>A0A1J0WHX6</accession>
<dbReference type="InterPro" id="IPR009100">
    <property type="entry name" value="AcylCoA_DH/oxidase_NM_dom_sf"/>
</dbReference>
<evidence type="ECO:0000256" key="1">
    <source>
        <dbReference type="ARBA" id="ARBA00001974"/>
    </source>
</evidence>
<dbReference type="PANTHER" id="PTHR43884:SF20">
    <property type="entry name" value="ACYL-COA DEHYDROGENASE FADE28"/>
    <property type="match status" value="1"/>
</dbReference>
<keyword evidence="9" id="KW-1185">Reference proteome</keyword>
<dbReference type="CDD" id="cd00567">
    <property type="entry name" value="ACAD"/>
    <property type="match status" value="1"/>
</dbReference>
<dbReference type="SUPFAM" id="SSF56645">
    <property type="entry name" value="Acyl-CoA dehydrogenase NM domain-like"/>
    <property type="match status" value="1"/>
</dbReference>
<reference evidence="8 9" key="1">
    <citation type="submission" date="2016-11" db="EMBL/GenBank/DDBJ databases">
        <title>Complete genome sequence of Sulfitobacter sp. AM1-D1, a toxic bacteria associated with marine dinoflagellate Alexandrium minutum in East China Sea.</title>
        <authorList>
            <person name="Yang Q."/>
            <person name="Zhang X."/>
            <person name="Tian X."/>
        </authorList>
    </citation>
    <scope>NUCLEOTIDE SEQUENCE [LARGE SCALE GENOMIC DNA]</scope>
    <source>
        <strain evidence="8 9">AM1-D1</strain>
    </source>
</reference>
<dbReference type="OrthoDB" id="7328575at2"/>